<evidence type="ECO:0000313" key="3">
    <source>
        <dbReference type="Proteomes" id="UP001139411"/>
    </source>
</evidence>
<dbReference type="Proteomes" id="UP001139411">
    <property type="component" value="Unassembled WGS sequence"/>
</dbReference>
<protein>
    <submittedName>
        <fullName evidence="2">5'-nucleotidase C-terminal domain-containing protein</fullName>
    </submittedName>
</protein>
<dbReference type="RefSeq" id="WP_235177078.1">
    <property type="nucleotide sequence ID" value="NZ_JAKFFV010000003.1"/>
</dbReference>
<gene>
    <name evidence="2" type="ORF">L0661_05420</name>
</gene>
<dbReference type="GO" id="GO:0016787">
    <property type="term" value="F:hydrolase activity"/>
    <property type="evidence" value="ECO:0007669"/>
    <property type="project" value="InterPro"/>
</dbReference>
<dbReference type="PANTHER" id="PTHR11575">
    <property type="entry name" value="5'-NUCLEOTIDASE-RELATED"/>
    <property type="match status" value="1"/>
</dbReference>
<comment type="caution">
    <text evidence="2">The sequence shown here is derived from an EMBL/GenBank/DDBJ whole genome shotgun (WGS) entry which is preliminary data.</text>
</comment>
<organism evidence="2 3">
    <name type="scientific">Dyadobacter chenhuakuii</name>
    <dbReference type="NCBI Taxonomy" id="2909339"/>
    <lineage>
        <taxon>Bacteria</taxon>
        <taxon>Pseudomonadati</taxon>
        <taxon>Bacteroidota</taxon>
        <taxon>Cytophagia</taxon>
        <taxon>Cytophagales</taxon>
        <taxon>Spirosomataceae</taxon>
        <taxon>Dyadobacter</taxon>
    </lineage>
</organism>
<dbReference type="PROSITE" id="PS51257">
    <property type="entry name" value="PROKAR_LIPOPROTEIN"/>
    <property type="match status" value="1"/>
</dbReference>
<dbReference type="InterPro" id="IPR006179">
    <property type="entry name" value="5_nucleotidase/apyrase"/>
</dbReference>
<name>A0A9X1QC75_9BACT</name>
<dbReference type="AlphaFoldDB" id="A0A9X1QC75"/>
<accession>A0A9X1QC75</accession>
<dbReference type="GO" id="GO:0009166">
    <property type="term" value="P:nucleotide catabolic process"/>
    <property type="evidence" value="ECO:0007669"/>
    <property type="project" value="InterPro"/>
</dbReference>
<sequence length="253" mass="28496">MTLSPRHITSLAWTIAFAFFSSCQQHLAVSKNEYKQYAVDNQTAEDSSIVKYYLPYKAKMQAEMSKVIGQTAQALTKPSDPETLMGNYFADAMLTEGLKKDPTIQFTLSTKGGLRTTFPEGDITVSNVFELMPFENEMVTLKLSGENVQQVIDFIVKKEGEPISGMRMKIRDGVAYDVTIAGEPFDKTKTYNLLTYDYLADGGDDLECLRHPIERKEINKKVREALLDNINDLTRQGKKITAQLDGRIVIIKE</sequence>
<dbReference type="Pfam" id="PF02872">
    <property type="entry name" value="5_nucleotid_C"/>
    <property type="match status" value="1"/>
</dbReference>
<dbReference type="InterPro" id="IPR036907">
    <property type="entry name" value="5'-Nucleotdase_C_sf"/>
</dbReference>
<dbReference type="SUPFAM" id="SSF55816">
    <property type="entry name" value="5'-nucleotidase (syn. UDP-sugar hydrolase), C-terminal domain"/>
    <property type="match status" value="1"/>
</dbReference>
<dbReference type="PRINTS" id="PR01607">
    <property type="entry name" value="APYRASEFAMLY"/>
</dbReference>
<dbReference type="EMBL" id="JAKFFV010000003">
    <property type="protein sequence ID" value="MCF2497733.1"/>
    <property type="molecule type" value="Genomic_DNA"/>
</dbReference>
<evidence type="ECO:0000259" key="1">
    <source>
        <dbReference type="Pfam" id="PF02872"/>
    </source>
</evidence>
<reference evidence="2" key="1">
    <citation type="submission" date="2022-01" db="EMBL/GenBank/DDBJ databases">
        <title>Novel species in genus Dyadobacter.</title>
        <authorList>
            <person name="Ma C."/>
        </authorList>
    </citation>
    <scope>NUCLEOTIDE SEQUENCE</scope>
    <source>
        <strain evidence="2">CY357</strain>
    </source>
</reference>
<dbReference type="PANTHER" id="PTHR11575:SF24">
    <property type="entry name" value="5'-NUCLEOTIDASE"/>
    <property type="match status" value="1"/>
</dbReference>
<dbReference type="Gene3D" id="3.90.780.10">
    <property type="entry name" value="5'-Nucleotidase, C-terminal domain"/>
    <property type="match status" value="1"/>
</dbReference>
<proteinExistence type="predicted"/>
<feature type="domain" description="5'-Nucleotidase C-terminal" evidence="1">
    <location>
        <begin position="67"/>
        <end position="209"/>
    </location>
</feature>
<evidence type="ECO:0000313" key="2">
    <source>
        <dbReference type="EMBL" id="MCF2497733.1"/>
    </source>
</evidence>
<dbReference type="InterPro" id="IPR008334">
    <property type="entry name" value="5'-Nucleotdase_C"/>
</dbReference>